<name>A0A2K5QQH8_CEBIM</name>
<keyword evidence="2" id="KW-1185">Reference proteome</keyword>
<reference evidence="1" key="2">
    <citation type="submission" date="2025-09" db="UniProtKB">
        <authorList>
            <consortium name="Ensembl"/>
        </authorList>
    </citation>
    <scope>IDENTIFICATION</scope>
</reference>
<evidence type="ECO:0000313" key="1">
    <source>
        <dbReference type="Ensembl" id="ENSCCAP00000018080.1"/>
    </source>
</evidence>
<sequence length="61" mass="6747">MSPGTLPVQSINNAMFLLKTLSLSFIAQSNLQTTSECRTVSSTTDLSEKRHFGLKKSKKIM</sequence>
<proteinExistence type="predicted"/>
<dbReference type="Ensembl" id="ENSCCAT00000035549.1">
    <property type="protein sequence ID" value="ENSCCAP00000018080.1"/>
    <property type="gene ID" value="ENSCCAG00000026874.1"/>
</dbReference>
<dbReference type="AlphaFoldDB" id="A0A2K5QQH8"/>
<dbReference type="GeneTree" id="ENSGT00910000146843"/>
<dbReference type="OMA" id="IQTTAEC"/>
<evidence type="ECO:0000313" key="2">
    <source>
        <dbReference type="Proteomes" id="UP000233040"/>
    </source>
</evidence>
<organism evidence="1 2">
    <name type="scientific">Cebus imitator</name>
    <name type="common">Panamanian white-faced capuchin</name>
    <name type="synonym">Cebus capucinus imitator</name>
    <dbReference type="NCBI Taxonomy" id="2715852"/>
    <lineage>
        <taxon>Eukaryota</taxon>
        <taxon>Metazoa</taxon>
        <taxon>Chordata</taxon>
        <taxon>Craniata</taxon>
        <taxon>Vertebrata</taxon>
        <taxon>Euteleostomi</taxon>
        <taxon>Mammalia</taxon>
        <taxon>Eutheria</taxon>
        <taxon>Euarchontoglires</taxon>
        <taxon>Primates</taxon>
        <taxon>Haplorrhini</taxon>
        <taxon>Platyrrhini</taxon>
        <taxon>Cebidae</taxon>
        <taxon>Cebinae</taxon>
        <taxon>Cebus</taxon>
    </lineage>
</organism>
<reference evidence="1" key="1">
    <citation type="submission" date="2025-08" db="UniProtKB">
        <authorList>
            <consortium name="Ensembl"/>
        </authorList>
    </citation>
    <scope>IDENTIFICATION</scope>
</reference>
<dbReference type="Proteomes" id="UP000233040">
    <property type="component" value="Unassembled WGS sequence"/>
</dbReference>
<accession>A0A2K5QQH8</accession>
<protein>
    <submittedName>
        <fullName evidence="1">Uncharacterized protein</fullName>
    </submittedName>
</protein>